<dbReference type="PANTHER" id="PTHR42894">
    <property type="entry name" value="N-(5'-PHOSPHORIBOSYL)ANTHRANILATE ISOMERASE"/>
    <property type="match status" value="1"/>
</dbReference>
<proteinExistence type="inferred from homology"/>
<dbReference type="Pfam" id="PF00697">
    <property type="entry name" value="PRAI"/>
    <property type="match status" value="1"/>
</dbReference>
<dbReference type="EC" id="5.3.1.24" evidence="2"/>
<comment type="pathway">
    <text evidence="1">Amino-acid biosynthesis; L-tryptophan biosynthesis; L-tryptophan from chorismate: step 3/5.</text>
</comment>
<keyword evidence="5" id="KW-0057">Aromatic amino acid biosynthesis</keyword>
<name>A0A1J5SVJ8_9ZZZZ</name>
<dbReference type="Gene3D" id="3.20.20.70">
    <property type="entry name" value="Aldolase class I"/>
    <property type="match status" value="1"/>
</dbReference>
<keyword evidence="6 8" id="KW-0413">Isomerase</keyword>
<dbReference type="EMBL" id="MLJW01000060">
    <property type="protein sequence ID" value="OIR04070.1"/>
    <property type="molecule type" value="Genomic_DNA"/>
</dbReference>
<accession>A0A1J5SVJ8</accession>
<dbReference type="CDD" id="cd00405">
    <property type="entry name" value="PRAI"/>
    <property type="match status" value="1"/>
</dbReference>
<reference evidence="8" key="1">
    <citation type="submission" date="2016-10" db="EMBL/GenBank/DDBJ databases">
        <title>Sequence of Gallionella enrichment culture.</title>
        <authorList>
            <person name="Poehlein A."/>
            <person name="Muehling M."/>
            <person name="Daniel R."/>
        </authorList>
    </citation>
    <scope>NUCLEOTIDE SEQUENCE</scope>
</reference>
<dbReference type="SUPFAM" id="SSF51366">
    <property type="entry name" value="Ribulose-phoshate binding barrel"/>
    <property type="match status" value="1"/>
</dbReference>
<evidence type="ECO:0000256" key="2">
    <source>
        <dbReference type="ARBA" id="ARBA00012572"/>
    </source>
</evidence>
<keyword evidence="3" id="KW-0028">Amino-acid biosynthesis</keyword>
<evidence type="ECO:0000259" key="7">
    <source>
        <dbReference type="Pfam" id="PF00697"/>
    </source>
</evidence>
<evidence type="ECO:0000313" key="8">
    <source>
        <dbReference type="EMBL" id="OIR04070.1"/>
    </source>
</evidence>
<dbReference type="InterPro" id="IPR044643">
    <property type="entry name" value="TrpF_fam"/>
</dbReference>
<gene>
    <name evidence="8" type="primary">trpF_2</name>
    <name evidence="8" type="ORF">GALL_138010</name>
</gene>
<dbReference type="InterPro" id="IPR013785">
    <property type="entry name" value="Aldolase_TIM"/>
</dbReference>
<dbReference type="PANTHER" id="PTHR42894:SF1">
    <property type="entry name" value="N-(5'-PHOSPHORIBOSYL)ANTHRANILATE ISOMERASE"/>
    <property type="match status" value="1"/>
</dbReference>
<evidence type="ECO:0000256" key="6">
    <source>
        <dbReference type="ARBA" id="ARBA00023235"/>
    </source>
</evidence>
<dbReference type="InterPro" id="IPR011060">
    <property type="entry name" value="RibuloseP-bd_barrel"/>
</dbReference>
<dbReference type="GO" id="GO:0004640">
    <property type="term" value="F:phosphoribosylanthranilate isomerase activity"/>
    <property type="evidence" value="ECO:0007669"/>
    <property type="project" value="UniProtKB-EC"/>
</dbReference>
<dbReference type="HAMAP" id="MF_00135">
    <property type="entry name" value="PRAI"/>
    <property type="match status" value="1"/>
</dbReference>
<evidence type="ECO:0000256" key="3">
    <source>
        <dbReference type="ARBA" id="ARBA00022605"/>
    </source>
</evidence>
<evidence type="ECO:0000256" key="5">
    <source>
        <dbReference type="ARBA" id="ARBA00023141"/>
    </source>
</evidence>
<dbReference type="UniPathway" id="UPA00035">
    <property type="reaction ID" value="UER00042"/>
</dbReference>
<feature type="domain" description="N-(5'phosphoribosyl) anthranilate isomerase (PRAI)" evidence="7">
    <location>
        <begin position="7"/>
        <end position="209"/>
    </location>
</feature>
<organism evidence="8">
    <name type="scientific">mine drainage metagenome</name>
    <dbReference type="NCBI Taxonomy" id="410659"/>
    <lineage>
        <taxon>unclassified sequences</taxon>
        <taxon>metagenomes</taxon>
        <taxon>ecological metagenomes</taxon>
    </lineage>
</organism>
<comment type="caution">
    <text evidence="8">The sequence shown here is derived from an EMBL/GenBank/DDBJ whole genome shotgun (WGS) entry which is preliminary data.</text>
</comment>
<evidence type="ECO:0000256" key="1">
    <source>
        <dbReference type="ARBA" id="ARBA00004664"/>
    </source>
</evidence>
<sequence>MRNGVSVKVCGITSRQDAEAAYACGADYLGFIQYPKSPRFVPPETVRAMLPDLPPVKKVGVHVYSSIDELESYTTVGFDFIQLHFPNDTPFFEAALWTEILPPPLLWMAPRIPPGKELDLAFLPLADHFLMDTYREGVFGGSGQVGDWAGFSRLQGLYQKIRWVLAGGLSPENITTALAETKAKFVDVNSGVESAPGRKDPEKLRAFFDAIGPA</sequence>
<keyword evidence="4" id="KW-0822">Tryptophan biosynthesis</keyword>
<protein>
    <recommendedName>
        <fullName evidence="2">phosphoribosylanthranilate isomerase</fullName>
        <ecNumber evidence="2">5.3.1.24</ecNumber>
    </recommendedName>
</protein>
<dbReference type="InterPro" id="IPR001240">
    <property type="entry name" value="PRAI_dom"/>
</dbReference>
<dbReference type="GO" id="GO:0000162">
    <property type="term" value="P:L-tryptophan biosynthetic process"/>
    <property type="evidence" value="ECO:0007669"/>
    <property type="project" value="UniProtKB-UniPathway"/>
</dbReference>
<dbReference type="AlphaFoldDB" id="A0A1J5SVJ8"/>
<evidence type="ECO:0000256" key="4">
    <source>
        <dbReference type="ARBA" id="ARBA00022822"/>
    </source>
</evidence>